<protein>
    <submittedName>
        <fullName evidence="6">5-oxoprolinase subunit PxpB</fullName>
        <ecNumber evidence="6">3.5.2.9</ecNumber>
    </submittedName>
</protein>
<dbReference type="Pfam" id="PF02682">
    <property type="entry name" value="CT_C_D"/>
    <property type="match status" value="1"/>
</dbReference>
<evidence type="ECO:0000256" key="2">
    <source>
        <dbReference type="ARBA" id="ARBA00022801"/>
    </source>
</evidence>
<dbReference type="NCBIfam" id="TIGR00724">
    <property type="entry name" value="urea_amlyse_rel"/>
    <property type="match status" value="1"/>
</dbReference>
<dbReference type="InterPro" id="IPR010016">
    <property type="entry name" value="PxpB"/>
</dbReference>
<dbReference type="Gene3D" id="3.30.1360.40">
    <property type="match status" value="1"/>
</dbReference>
<keyword evidence="7" id="KW-1185">Reference proteome</keyword>
<dbReference type="Proteomes" id="UP000282076">
    <property type="component" value="Unassembled WGS sequence"/>
</dbReference>
<dbReference type="AlphaFoldDB" id="A0A494XVQ2"/>
<dbReference type="EMBL" id="RBZM01000005">
    <property type="protein sequence ID" value="RKP53935.1"/>
    <property type="molecule type" value="Genomic_DNA"/>
</dbReference>
<gene>
    <name evidence="6" type="primary">pxpB</name>
    <name evidence="6" type="ORF">D7Z26_11105</name>
</gene>
<feature type="domain" description="Carboxyltransferase" evidence="5">
    <location>
        <begin position="279"/>
        <end position="586"/>
    </location>
</feature>
<dbReference type="InterPro" id="IPR003778">
    <property type="entry name" value="CT_A_B"/>
</dbReference>
<dbReference type="PANTHER" id="PTHR43309">
    <property type="entry name" value="5-OXOPROLINASE SUBUNIT C"/>
    <property type="match status" value="1"/>
</dbReference>
<evidence type="ECO:0000256" key="3">
    <source>
        <dbReference type="ARBA" id="ARBA00022840"/>
    </source>
</evidence>
<evidence type="ECO:0000259" key="5">
    <source>
        <dbReference type="SMART" id="SM00797"/>
    </source>
</evidence>
<sequence length="600" mass="64450">MQTEVEKGGGSMNQSAIDIQQLGDRAFLLRWKEQVESSTVAGMARALAELILPWLQEVVPASRTIAFYMKSGEYDMGKAAEEAVRLLQGIKGLKQHRLRHVELPVIYGGDAGPDLAECARRSGLSIEQFVDRHAETRYEVAMIGFAPGFPYLSGLHDSLAQPRRDTPRMSVQAGSVGIAGNRTGVYSVSSPGGWQIIGRTPVPLFRPEAERPFLLAQGDTVKFIPVSADAEIPVVPNEPTPAFAHDSGSGERISNSALSVIKPGLLTTIQDLGRTGWQAYGVSVGGAMDETSMRKANLLLGNEEAAAVLELTLIGGSYLVESDILIAICGADLRATVDGAGLPLNKPILLRGGTRIDFGSVLTGCRAYVAIAGGFDAPLVLGSRSTDPRARIGGGFGRALIAGDTIGVMPLSPLSRELMKKLGSKADDSGLRWSETDWSAKGWEESLPFAVQPLRKPLQLTIRVLLGAEWEQFAKESKATLFEEPFKVDASSDRMGMRLSGHPLKREFEDELESRGVVPGTIQVPPSGQPIILTAGCQPTGGYPIIAHVIRADIPLLAQAAPGDLLTFEFVDLITAERALRHRERDIAILKAGVRIRARG</sequence>
<dbReference type="EC" id="3.5.2.9" evidence="6"/>
<evidence type="ECO:0000313" key="7">
    <source>
        <dbReference type="Proteomes" id="UP000282076"/>
    </source>
</evidence>
<keyword evidence="2 6" id="KW-0378">Hydrolase</keyword>
<evidence type="ECO:0000313" key="6">
    <source>
        <dbReference type="EMBL" id="RKP53935.1"/>
    </source>
</evidence>
<dbReference type="InterPro" id="IPR003833">
    <property type="entry name" value="CT_C_D"/>
</dbReference>
<dbReference type="GO" id="GO:0005524">
    <property type="term" value="F:ATP binding"/>
    <property type="evidence" value="ECO:0007669"/>
    <property type="project" value="UniProtKB-KW"/>
</dbReference>
<dbReference type="Pfam" id="PF02626">
    <property type="entry name" value="CT_A_B"/>
    <property type="match status" value="1"/>
</dbReference>
<name>A0A494XVQ2_9BACL</name>
<dbReference type="SMART" id="SM00797">
    <property type="entry name" value="AHS2"/>
    <property type="match status" value="1"/>
</dbReference>
<dbReference type="SUPFAM" id="SSF50891">
    <property type="entry name" value="Cyclophilin-like"/>
    <property type="match status" value="2"/>
</dbReference>
<dbReference type="SMART" id="SM00796">
    <property type="entry name" value="AHS1"/>
    <property type="match status" value="1"/>
</dbReference>
<organism evidence="6 7">
    <name type="scientific">Cohnella endophytica</name>
    <dbReference type="NCBI Taxonomy" id="2419778"/>
    <lineage>
        <taxon>Bacteria</taxon>
        <taxon>Bacillati</taxon>
        <taxon>Bacillota</taxon>
        <taxon>Bacilli</taxon>
        <taxon>Bacillales</taxon>
        <taxon>Paenibacillaceae</taxon>
        <taxon>Cohnella</taxon>
    </lineage>
</organism>
<accession>A0A494XVQ2</accession>
<dbReference type="InterPro" id="IPR052708">
    <property type="entry name" value="PxpC"/>
</dbReference>
<dbReference type="Gene3D" id="2.40.100.10">
    <property type="entry name" value="Cyclophilin-like"/>
    <property type="match status" value="2"/>
</dbReference>
<keyword evidence="3" id="KW-0067">ATP-binding</keyword>
<dbReference type="InterPro" id="IPR029000">
    <property type="entry name" value="Cyclophilin-like_dom_sf"/>
</dbReference>
<proteinExistence type="predicted"/>
<dbReference type="GO" id="GO:0017168">
    <property type="term" value="F:5-oxoprolinase (ATP-hydrolyzing) activity"/>
    <property type="evidence" value="ECO:0007669"/>
    <property type="project" value="UniProtKB-EC"/>
</dbReference>
<evidence type="ECO:0000259" key="4">
    <source>
        <dbReference type="SMART" id="SM00796"/>
    </source>
</evidence>
<evidence type="ECO:0000256" key="1">
    <source>
        <dbReference type="ARBA" id="ARBA00022741"/>
    </source>
</evidence>
<keyword evidence="1" id="KW-0547">Nucleotide-binding</keyword>
<reference evidence="6 7" key="1">
    <citation type="submission" date="2018-10" db="EMBL/GenBank/DDBJ databases">
        <title>Cohnella sp. M2MS4P-1, whole genome shotgun sequence.</title>
        <authorList>
            <person name="Tuo L."/>
        </authorList>
    </citation>
    <scope>NUCLEOTIDE SEQUENCE [LARGE SCALE GENOMIC DNA]</scope>
    <source>
        <strain evidence="6 7">M2MS4P-1</strain>
    </source>
</reference>
<comment type="caution">
    <text evidence="6">The sequence shown here is derived from an EMBL/GenBank/DDBJ whole genome shotgun (WGS) entry which is preliminary data.</text>
</comment>
<feature type="domain" description="Carboxyltransferase" evidence="4">
    <location>
        <begin position="17"/>
        <end position="215"/>
    </location>
</feature>
<dbReference type="PANTHER" id="PTHR43309:SF5">
    <property type="entry name" value="5-OXOPROLINASE SUBUNIT C"/>
    <property type="match status" value="1"/>
</dbReference>
<dbReference type="NCBIfam" id="TIGR00370">
    <property type="entry name" value="5-oxoprolinase subunit PxpB"/>
    <property type="match status" value="1"/>
</dbReference>
<dbReference type="SUPFAM" id="SSF160467">
    <property type="entry name" value="PH0987 N-terminal domain-like"/>
    <property type="match status" value="1"/>
</dbReference>